<dbReference type="RefSeq" id="WP_252839002.1">
    <property type="nucleotide sequence ID" value="NZ_JAJJVQ010000011.1"/>
</dbReference>
<dbReference type="Gene3D" id="1.20.58.70">
    <property type="match status" value="1"/>
</dbReference>
<keyword evidence="4" id="KW-1185">Reference proteome</keyword>
<feature type="region of interest" description="Disordered" evidence="1">
    <location>
        <begin position="76"/>
        <end position="128"/>
    </location>
</feature>
<dbReference type="EMBL" id="JAJJVQ010000011">
    <property type="protein sequence ID" value="MCO5784274.1"/>
    <property type="molecule type" value="Genomic_DNA"/>
</dbReference>
<comment type="caution">
    <text evidence="3">The sequence shown here is derived from an EMBL/GenBank/DDBJ whole genome shotgun (WGS) entry which is preliminary data.</text>
</comment>
<keyword evidence="2" id="KW-0732">Signal</keyword>
<gene>
    <name evidence="3" type="ORF">LOD26_23600</name>
</gene>
<evidence type="ECO:0000256" key="2">
    <source>
        <dbReference type="SAM" id="SignalP"/>
    </source>
</evidence>
<organism evidence="3 4">
    <name type="scientific">Citrobacter meridianamericanus</name>
    <dbReference type="NCBI Taxonomy" id="2894201"/>
    <lineage>
        <taxon>Bacteria</taxon>
        <taxon>Pseudomonadati</taxon>
        <taxon>Pseudomonadota</taxon>
        <taxon>Gammaproteobacteria</taxon>
        <taxon>Enterobacterales</taxon>
        <taxon>Enterobacteriaceae</taxon>
        <taxon>Citrobacter</taxon>
    </lineage>
</organism>
<feature type="chain" id="PRO_5046821178" evidence="2">
    <location>
        <begin position="30"/>
        <end position="272"/>
    </location>
</feature>
<protein>
    <submittedName>
        <fullName evidence="3">Uncharacterized protein</fullName>
    </submittedName>
</protein>
<name>A0ABT1BGB4_9ENTR</name>
<proteinExistence type="predicted"/>
<dbReference type="Proteomes" id="UP001139290">
    <property type="component" value="Unassembled WGS sequence"/>
</dbReference>
<feature type="signal peptide" evidence="2">
    <location>
        <begin position="1"/>
        <end position="29"/>
    </location>
</feature>
<evidence type="ECO:0000256" key="1">
    <source>
        <dbReference type="SAM" id="MobiDB-lite"/>
    </source>
</evidence>
<feature type="compositionally biased region" description="Basic and acidic residues" evidence="1">
    <location>
        <begin position="100"/>
        <end position="110"/>
    </location>
</feature>
<dbReference type="SUPFAM" id="SSF57997">
    <property type="entry name" value="Tropomyosin"/>
    <property type="match status" value="1"/>
</dbReference>
<feature type="compositionally biased region" description="Basic and acidic residues" evidence="1">
    <location>
        <begin position="76"/>
        <end position="85"/>
    </location>
</feature>
<reference evidence="3" key="1">
    <citation type="submission" date="2021-11" db="EMBL/GenBank/DDBJ databases">
        <title>Citrobacter meridianamericanus sp. nov. isolated from soil.</title>
        <authorList>
            <person name="Furlan J.P.R."/>
            <person name="Stehling E.G."/>
        </authorList>
    </citation>
    <scope>NUCLEOTIDE SEQUENCE</scope>
    <source>
        <strain evidence="3">BR102</strain>
    </source>
</reference>
<sequence>MDKQKRVLRRNVLSLVVIAGTMYTPSVCAQEGTQSEFLSVIENVVLPPSAPSGSGKGASPDNEVDALREALRRLKKQNTELEKNRAQTGKKLAGLTAENNRLREENRRLTDNTSRPLSPAESHDAGMPEAEKRLEEMREALTKAGRQVQSFREENDALKHSLNEQQQRHDGALQQEIAMLKEKGRAETDGAGQKLRALEQQLAETRDSLARSTASDRARGEKVTALEAEIVNLRAEYRTKENEILKLSGAVKEAEVLRSRLSELSTLRDILQ</sequence>
<accession>A0ABT1BGB4</accession>
<feature type="non-terminal residue" evidence="3">
    <location>
        <position position="272"/>
    </location>
</feature>
<evidence type="ECO:0000313" key="3">
    <source>
        <dbReference type="EMBL" id="MCO5784274.1"/>
    </source>
</evidence>
<evidence type="ECO:0000313" key="4">
    <source>
        <dbReference type="Proteomes" id="UP001139290"/>
    </source>
</evidence>